<proteinExistence type="predicted"/>
<reference evidence="2" key="2">
    <citation type="submission" date="2017-02" db="UniProtKB">
        <authorList>
            <consortium name="WormBaseParasite"/>
        </authorList>
    </citation>
    <scope>IDENTIFICATION</scope>
</reference>
<dbReference type="WBParaSite" id="ACAC_0001397001-mRNA-1">
    <property type="protein sequence ID" value="ACAC_0001397001-mRNA-1"/>
    <property type="gene ID" value="ACAC_0001397001"/>
</dbReference>
<dbReference type="AlphaFoldDB" id="A0A0K0DQD1"/>
<organism evidence="1 2">
    <name type="scientific">Angiostrongylus cantonensis</name>
    <name type="common">Rat lungworm</name>
    <dbReference type="NCBI Taxonomy" id="6313"/>
    <lineage>
        <taxon>Eukaryota</taxon>
        <taxon>Metazoa</taxon>
        <taxon>Ecdysozoa</taxon>
        <taxon>Nematoda</taxon>
        <taxon>Chromadorea</taxon>
        <taxon>Rhabditida</taxon>
        <taxon>Rhabditina</taxon>
        <taxon>Rhabditomorpha</taxon>
        <taxon>Strongyloidea</taxon>
        <taxon>Metastrongylidae</taxon>
        <taxon>Angiostrongylus</taxon>
    </lineage>
</organism>
<name>A0A0K0DQD1_ANGCA</name>
<protein>
    <submittedName>
        <fullName evidence="2">Reverse transcriptase domain-containing protein</fullName>
    </submittedName>
</protein>
<reference evidence="1" key="1">
    <citation type="submission" date="2012-09" db="EMBL/GenBank/DDBJ databases">
        <authorList>
            <person name="Martin A.A."/>
        </authorList>
    </citation>
    <scope>NUCLEOTIDE SEQUENCE</scope>
</reference>
<sequence length="81" mass="9348">MSLFCNDINVDVKRWVRQGGAISPKLFTAPLENVVRTLERDNMKVRIDDQQLYHLRFADDIVSIAPIVSHAERMLSDYDEA</sequence>
<keyword evidence="1" id="KW-1185">Reference proteome</keyword>
<accession>A0A0K0DQD1</accession>
<evidence type="ECO:0000313" key="1">
    <source>
        <dbReference type="Proteomes" id="UP000035642"/>
    </source>
</evidence>
<evidence type="ECO:0000313" key="2">
    <source>
        <dbReference type="WBParaSite" id="ACAC_0001397001-mRNA-1"/>
    </source>
</evidence>
<dbReference type="Proteomes" id="UP000035642">
    <property type="component" value="Unassembled WGS sequence"/>
</dbReference>